<dbReference type="Proteomes" id="UP000444174">
    <property type="component" value="Unassembled WGS sequence"/>
</dbReference>
<evidence type="ECO:0000313" key="3">
    <source>
        <dbReference type="Proteomes" id="UP000444174"/>
    </source>
</evidence>
<evidence type="ECO:0000313" key="2">
    <source>
        <dbReference type="EMBL" id="MQQ07855.1"/>
    </source>
</evidence>
<accession>A0A843YDY4</accession>
<evidence type="ECO:0000256" key="1">
    <source>
        <dbReference type="SAM" id="SignalP"/>
    </source>
</evidence>
<protein>
    <submittedName>
        <fullName evidence="2">Uncharacterized protein</fullName>
    </submittedName>
</protein>
<proteinExistence type="predicted"/>
<keyword evidence="3" id="KW-1185">Reference proteome</keyword>
<dbReference type="AlphaFoldDB" id="A0A843YDY4"/>
<sequence>MRLMSLIPFLLCAFPAVADPLTGDAFDSYTQGKTLFYDSEGRTYGAEAYLRNRRVRWSFLDGTCQEGHWYPQGDEICFLYDGSDRPQCWRFDLSERGLNAVLDDGFGRTELNEVPPEGRDLICPGPDVGV</sequence>
<feature type="signal peptide" evidence="1">
    <location>
        <begin position="1"/>
        <end position="18"/>
    </location>
</feature>
<name>A0A843YDY4_9RHOB</name>
<dbReference type="EMBL" id="WIBF01000002">
    <property type="protein sequence ID" value="MQQ07855.1"/>
    <property type="molecule type" value="Genomic_DNA"/>
</dbReference>
<organism evidence="2 3">
    <name type="scientific">Tritonibacter litoralis</name>
    <dbReference type="NCBI Taxonomy" id="2662264"/>
    <lineage>
        <taxon>Bacteria</taxon>
        <taxon>Pseudomonadati</taxon>
        <taxon>Pseudomonadota</taxon>
        <taxon>Alphaproteobacteria</taxon>
        <taxon>Rhodobacterales</taxon>
        <taxon>Paracoccaceae</taxon>
        <taxon>Tritonibacter</taxon>
    </lineage>
</organism>
<comment type="caution">
    <text evidence="2">The sequence shown here is derived from an EMBL/GenBank/DDBJ whole genome shotgun (WGS) entry which is preliminary data.</text>
</comment>
<feature type="chain" id="PRO_5032934959" evidence="1">
    <location>
        <begin position="19"/>
        <end position="130"/>
    </location>
</feature>
<keyword evidence="1" id="KW-0732">Signal</keyword>
<reference evidence="2 3" key="1">
    <citation type="submission" date="2019-10" db="EMBL/GenBank/DDBJ databases">
        <title>Epibacterium sp. nov., isolated from seawater.</title>
        <authorList>
            <person name="Zhang X."/>
            <person name="Li N."/>
        </authorList>
    </citation>
    <scope>NUCLEOTIDE SEQUENCE [LARGE SCALE GENOMIC DNA]</scope>
    <source>
        <strain evidence="2 3">SM1979</strain>
    </source>
</reference>
<gene>
    <name evidence="2" type="ORF">GFB49_05270</name>
</gene>